<feature type="compositionally biased region" description="Low complexity" evidence="2">
    <location>
        <begin position="256"/>
        <end position="278"/>
    </location>
</feature>
<keyword evidence="1" id="KW-0175">Coiled coil</keyword>
<dbReference type="PROSITE" id="PS50003">
    <property type="entry name" value="PH_DOMAIN"/>
    <property type="match status" value="1"/>
</dbReference>
<reference evidence="5" key="2">
    <citation type="submission" date="2018-07" db="EMBL/GenBank/DDBJ databases">
        <authorList>
            <person name="Quirk P.G."/>
            <person name="Krulwich T.A."/>
        </authorList>
    </citation>
    <scope>NUCLEOTIDE SEQUENCE</scope>
</reference>
<feature type="coiled-coil region" evidence="1">
    <location>
        <begin position="1209"/>
        <end position="1247"/>
    </location>
</feature>
<dbReference type="InterPro" id="IPR001849">
    <property type="entry name" value="PH_domain"/>
</dbReference>
<dbReference type="Pfam" id="PF00169">
    <property type="entry name" value="PH"/>
    <property type="match status" value="1"/>
</dbReference>
<feature type="compositionally biased region" description="Basic and acidic residues" evidence="2">
    <location>
        <begin position="721"/>
        <end position="738"/>
    </location>
</feature>
<reference evidence="4" key="1">
    <citation type="submission" date="2018-04" db="EMBL/GenBank/DDBJ databases">
        <authorList>
            <person name="Go L.Y."/>
            <person name="Mitchell J.A."/>
        </authorList>
    </citation>
    <scope>NUCLEOTIDE SEQUENCE</scope>
    <source>
        <tissue evidence="4">Whole organism</tissue>
    </source>
</reference>
<dbReference type="PANTHER" id="PTHR12752">
    <property type="entry name" value="PHOSPHOINOSITOL 3-PHOSPHATE-BINDING PROTEIN"/>
    <property type="match status" value="1"/>
</dbReference>
<evidence type="ECO:0000259" key="3">
    <source>
        <dbReference type="PROSITE" id="PS50003"/>
    </source>
</evidence>
<evidence type="ECO:0000313" key="5">
    <source>
        <dbReference type="EMBL" id="SSX20722.1"/>
    </source>
</evidence>
<evidence type="ECO:0000256" key="1">
    <source>
        <dbReference type="SAM" id="Coils"/>
    </source>
</evidence>
<dbReference type="VEuPathDB" id="VectorBase:CSON002371"/>
<feature type="region of interest" description="Disordered" evidence="2">
    <location>
        <begin position="711"/>
        <end position="738"/>
    </location>
</feature>
<dbReference type="EMBL" id="UFQT01000139">
    <property type="protein sequence ID" value="SSX20722.1"/>
    <property type="molecule type" value="Genomic_DNA"/>
</dbReference>
<dbReference type="Gene3D" id="2.30.29.30">
    <property type="entry name" value="Pleckstrin-homology domain (PH domain)/Phosphotyrosine-binding domain (PTB)"/>
    <property type="match status" value="1"/>
</dbReference>
<dbReference type="InterPro" id="IPR040392">
    <property type="entry name" value="PKHA4-7_PH"/>
</dbReference>
<gene>
    <name evidence="5" type="primary">CSON002371</name>
</gene>
<dbReference type="FunFam" id="2.30.29.30:FF:000286">
    <property type="entry name" value="PH-protein kinase domain containing protein"/>
    <property type="match status" value="1"/>
</dbReference>
<dbReference type="Pfam" id="PF25541">
    <property type="entry name" value="TBCA_PH"/>
    <property type="match status" value="1"/>
</dbReference>
<dbReference type="PANTHER" id="PTHR12752:SF9">
    <property type="entry name" value="KRAMER, ISOFORM I"/>
    <property type="match status" value="1"/>
</dbReference>
<proteinExistence type="predicted"/>
<name>A0A336LRT2_CULSO</name>
<accession>A0A336LRT2</accession>
<evidence type="ECO:0000313" key="4">
    <source>
        <dbReference type="EMBL" id="SSX00342.1"/>
    </source>
</evidence>
<feature type="region of interest" description="Disordered" evidence="2">
    <location>
        <begin position="255"/>
        <end position="281"/>
    </location>
</feature>
<sequence length="1489" mass="173793">MDGQKNYNLSQENHSQYTYGRPQDLYLADQFQQQQQQQQQQYYFNSVYDTEYTQKYISPGNEDMFRSFETTPTQTQPYSMKQYNNPKLLEKIEQDYDDYSPLRMHSKSQTTATSRFKQQYQQLQEEKMRLQIKTQNDAFLQQQQTFALRQQLNPPVPSMYPQSPISVNSQLSILQQQEHYKLPPTNLNLGTQYYYIPENKQERIDYSEPNSGKDFSHKQDISGQFQQNSRELLSPLHNQVIIQQNHPNKVVNQAVQTQMSDTSQKSSSSTSNTPQSPSHNIIERRKSESLKSPIIKRMQGAPISLSGYLYKQGSDGLKVWKKRYFVLSEYCLFYYKSNEQEKLLGSVLLPSYTISPCTFEDKVYRKYAFKCEHTNMRTYVLAAETQKSMDNWITYLRMAATMQDNTENSTPSSNKSCNISELPIFQTQITEAEALSSPNEKQPMYINAPPKPLRKAASDVNYLEHHEQDLYDAPRNTIQLVDSQSVFGYHNEMVRTDILEKGTNSTQDCKPKNENSLSSKKNLSTYSIKYADQQTTGRRTPNEYSLQEVPLNKTSYEDDYGAMDKNYYVHTKNYRRPLSPRNNIHSKNYNINDQLQVSPLCVQVRDKTVTQQVPRPHSAEFLDLENRLNLMPNELQKGQATRPKSSLDINRALDHFYYSEESYAEQMRSESANYIQKSKFKVNPMYPEVPNLKQAESRAQKISKRTLRQQEFLRSASARVPRKDEIQSQTNDNDKKREESMKRLLEWKQRMLQSPLTRKTTSQTNTLPLENRQSVSERLKNNMHRTRSDVIKTNDNYNSFSSDDEASISVKTINFLPKGNLTIKTEPSKPRQNLPRDNDNEAILPCYEKPNDINFEIIDKHNKIKAGELLNRTHEELVLLLIHLRKENTIVVRHIEKCCTKIHEVQNNIRITDGKEKEENLSKLNHLKQQLSKLEKKYEENKPLVNLVDNMVKLGSFYNKNAEMHYTNTLLTEQNQKEQERRMFADEQKQWERISPNPFELKNKVQQLDELDQLLNQESNTLQSLQRDKEGIEQAISGLQTQLENNDTSNSALIAARRQQHILEQDNRKLEEELLVLRQKLQMSRDMKEIYANSEGVSSYGSGATAILESELRRVQVLVADMQRQREDLCIAVRQLTDNSNSLYNQLKKRSDFKHDWSETDMDNKQQTIVKDINSSKVYYGDEGKKEQFIQENMPIKTVRIVKREAGKRQKDRERVDKSLNNLEEVLQEELNVLQEYNQNRDRLQLRDYKLSGNFCLEQFENRPFIVTLGENSNPTVGENKNSKLDSNTVYQSEAAKQIITEMSYNSQENLEADMNKRLIPKEKKRHNTAPHHINSQFIEQMQSNKKLNNNEGNFRALDDIDIEVAIRPRLNAPDVIKSAIGQREKISESTIDKLFTTPDKILIPERYIADEELELSPDEEKKRKQKVEAIKKMLRETPSVSMSKIVAARALQFTPSTVQKLQFELSDDDDDSPIEPLPIYQIRENFYA</sequence>
<dbReference type="SMART" id="SM00233">
    <property type="entry name" value="PH"/>
    <property type="match status" value="1"/>
</dbReference>
<organism evidence="5">
    <name type="scientific">Culicoides sonorensis</name>
    <name type="common">Biting midge</name>
    <dbReference type="NCBI Taxonomy" id="179676"/>
    <lineage>
        <taxon>Eukaryota</taxon>
        <taxon>Metazoa</taxon>
        <taxon>Ecdysozoa</taxon>
        <taxon>Arthropoda</taxon>
        <taxon>Hexapoda</taxon>
        <taxon>Insecta</taxon>
        <taxon>Pterygota</taxon>
        <taxon>Neoptera</taxon>
        <taxon>Endopterygota</taxon>
        <taxon>Diptera</taxon>
        <taxon>Nematocera</taxon>
        <taxon>Chironomoidea</taxon>
        <taxon>Ceratopogonidae</taxon>
        <taxon>Ceratopogoninae</taxon>
        <taxon>Culicoides</taxon>
        <taxon>Monoculicoides</taxon>
    </lineage>
</organism>
<protein>
    <submittedName>
        <fullName evidence="5">CSON002371 protein</fullName>
    </submittedName>
</protein>
<feature type="domain" description="PH" evidence="3">
    <location>
        <begin position="302"/>
        <end position="401"/>
    </location>
</feature>
<feature type="coiled-coil region" evidence="1">
    <location>
        <begin position="1001"/>
        <end position="1087"/>
    </location>
</feature>
<dbReference type="InterPro" id="IPR011993">
    <property type="entry name" value="PH-like_dom_sf"/>
</dbReference>
<feature type="region of interest" description="Disordered" evidence="2">
    <location>
        <begin position="205"/>
        <end position="224"/>
    </location>
</feature>
<dbReference type="SUPFAM" id="SSF50729">
    <property type="entry name" value="PH domain-like"/>
    <property type="match status" value="1"/>
</dbReference>
<dbReference type="EMBL" id="UFQS01000139">
    <property type="protein sequence ID" value="SSX00342.1"/>
    <property type="molecule type" value="Genomic_DNA"/>
</dbReference>
<dbReference type="InterPro" id="IPR057971">
    <property type="entry name" value="PKHA4-7_TBCA"/>
</dbReference>
<evidence type="ECO:0000256" key="2">
    <source>
        <dbReference type="SAM" id="MobiDB-lite"/>
    </source>
</evidence>
<dbReference type="CDD" id="cd13248">
    <property type="entry name" value="PH_PEPP1_2_3"/>
    <property type="match status" value="1"/>
</dbReference>